<gene>
    <name evidence="1" type="ORF">R3P38DRAFT_3091433</name>
</gene>
<sequence>MGSTADSESSRQNPLEILELLDHLIGFVHEAWSTPARRDILSCSLVARSWAAVAQSYLFCEPHFTCDIEEIHEFHNVQSEFCDALLGSPRLTRHVRSLLMVLNPEFEAVNDKLCGISFPNLEELSLKVPWNTPKDWATFPTAHLQRIVGLATLRRLSVKIEHEQRWMAAAPLFPYFSSSIRHLYLDCDNWVAKDPEMEGLADRPRIQLESLYLSMSDDAQDMNTNFIYPFDLSHLRSLRAYELDIDWDSLPQETKLALQKIDLCVMTDKGPDLSSCENLEHIRLHVNHPRKITGAVATLKSLRASQHLRCIAIDARKQFGEDDWGKFNSVLCSIASRPIVELVGGTELPLPTQKIFERCFPALESEGRLRIVPHYGPRYL</sequence>
<evidence type="ECO:0008006" key="3">
    <source>
        <dbReference type="Google" id="ProtNLM"/>
    </source>
</evidence>
<organism evidence="1 2">
    <name type="scientific">Favolaschia claudopus</name>
    <dbReference type="NCBI Taxonomy" id="2862362"/>
    <lineage>
        <taxon>Eukaryota</taxon>
        <taxon>Fungi</taxon>
        <taxon>Dikarya</taxon>
        <taxon>Basidiomycota</taxon>
        <taxon>Agaricomycotina</taxon>
        <taxon>Agaricomycetes</taxon>
        <taxon>Agaricomycetidae</taxon>
        <taxon>Agaricales</taxon>
        <taxon>Marasmiineae</taxon>
        <taxon>Mycenaceae</taxon>
        <taxon>Favolaschia</taxon>
    </lineage>
</organism>
<dbReference type="Proteomes" id="UP001362999">
    <property type="component" value="Unassembled WGS sequence"/>
</dbReference>
<evidence type="ECO:0000313" key="1">
    <source>
        <dbReference type="EMBL" id="KAK6991917.1"/>
    </source>
</evidence>
<protein>
    <recommendedName>
        <fullName evidence="3">F-box domain-containing protein</fullName>
    </recommendedName>
</protein>
<reference evidence="1 2" key="1">
    <citation type="journal article" date="2024" name="J Genomics">
        <title>Draft genome sequencing and assembly of Favolaschia claudopus CIRM-BRFM 2984 isolated from oak limbs.</title>
        <authorList>
            <person name="Navarro D."/>
            <person name="Drula E."/>
            <person name="Chaduli D."/>
            <person name="Cazenave R."/>
            <person name="Ahrendt S."/>
            <person name="Wang J."/>
            <person name="Lipzen A."/>
            <person name="Daum C."/>
            <person name="Barry K."/>
            <person name="Grigoriev I.V."/>
            <person name="Favel A."/>
            <person name="Rosso M.N."/>
            <person name="Martin F."/>
        </authorList>
    </citation>
    <scope>NUCLEOTIDE SEQUENCE [LARGE SCALE GENOMIC DNA]</scope>
    <source>
        <strain evidence="1 2">CIRM-BRFM 2984</strain>
    </source>
</reference>
<name>A0AAV9ZTV9_9AGAR</name>
<dbReference type="SUPFAM" id="SSF52047">
    <property type="entry name" value="RNI-like"/>
    <property type="match status" value="1"/>
</dbReference>
<comment type="caution">
    <text evidence="1">The sequence shown here is derived from an EMBL/GenBank/DDBJ whole genome shotgun (WGS) entry which is preliminary data.</text>
</comment>
<dbReference type="EMBL" id="JAWWNJ010000115">
    <property type="protein sequence ID" value="KAK6991917.1"/>
    <property type="molecule type" value="Genomic_DNA"/>
</dbReference>
<keyword evidence="2" id="KW-1185">Reference proteome</keyword>
<dbReference type="AlphaFoldDB" id="A0AAV9ZTV9"/>
<evidence type="ECO:0000313" key="2">
    <source>
        <dbReference type="Proteomes" id="UP001362999"/>
    </source>
</evidence>
<proteinExistence type="predicted"/>
<accession>A0AAV9ZTV9</accession>